<dbReference type="EMBL" id="WNYA01000040">
    <property type="protein sequence ID" value="KAG8550567.1"/>
    <property type="molecule type" value="Genomic_DNA"/>
</dbReference>
<comment type="caution">
    <text evidence="2">The sequence shown here is derived from an EMBL/GenBank/DDBJ whole genome shotgun (WGS) entry which is preliminary data.</text>
</comment>
<dbReference type="AlphaFoldDB" id="A0AAV6ZMZ9"/>
<evidence type="ECO:0000313" key="3">
    <source>
        <dbReference type="Proteomes" id="UP000824782"/>
    </source>
</evidence>
<protein>
    <recommendedName>
        <fullName evidence="4">Secreted protein</fullName>
    </recommendedName>
</protein>
<evidence type="ECO:0008006" key="4">
    <source>
        <dbReference type="Google" id="ProtNLM"/>
    </source>
</evidence>
<reference evidence="2" key="1">
    <citation type="thesis" date="2020" institute="ProQuest LLC" country="789 East Eisenhower Parkway, Ann Arbor, MI, USA">
        <title>Comparative Genomics and Chromosome Evolution.</title>
        <authorList>
            <person name="Mudd A.B."/>
        </authorList>
    </citation>
    <scope>NUCLEOTIDE SEQUENCE</scope>
    <source>
        <strain evidence="2">237g6f4</strain>
        <tissue evidence="2">Blood</tissue>
    </source>
</reference>
<proteinExistence type="predicted"/>
<evidence type="ECO:0000256" key="1">
    <source>
        <dbReference type="SAM" id="SignalP"/>
    </source>
</evidence>
<keyword evidence="1" id="KW-0732">Signal</keyword>
<gene>
    <name evidence="2" type="ORF">GDO81_023715</name>
</gene>
<dbReference type="Proteomes" id="UP000824782">
    <property type="component" value="Unassembled WGS sequence"/>
</dbReference>
<organism evidence="2 3">
    <name type="scientific">Engystomops pustulosus</name>
    <name type="common">Tungara frog</name>
    <name type="synonym">Physalaemus pustulosus</name>
    <dbReference type="NCBI Taxonomy" id="76066"/>
    <lineage>
        <taxon>Eukaryota</taxon>
        <taxon>Metazoa</taxon>
        <taxon>Chordata</taxon>
        <taxon>Craniata</taxon>
        <taxon>Vertebrata</taxon>
        <taxon>Euteleostomi</taxon>
        <taxon>Amphibia</taxon>
        <taxon>Batrachia</taxon>
        <taxon>Anura</taxon>
        <taxon>Neobatrachia</taxon>
        <taxon>Hyloidea</taxon>
        <taxon>Leptodactylidae</taxon>
        <taxon>Leiuperinae</taxon>
        <taxon>Engystomops</taxon>
    </lineage>
</organism>
<sequence>MCHILPQFSFLGLLYLRTAILPHTVTDYEPAHIKKEISLSSLWLLCQHQQQRLVVSSGHHIIYAHRIPLSRCIYLRNRNVQDITDCLEKGMCTKIGRF</sequence>
<accession>A0AAV6ZMZ9</accession>
<name>A0AAV6ZMZ9_ENGPU</name>
<feature type="signal peptide" evidence="1">
    <location>
        <begin position="1"/>
        <end position="19"/>
    </location>
</feature>
<keyword evidence="3" id="KW-1185">Reference proteome</keyword>
<feature type="chain" id="PRO_5043417411" description="Secreted protein" evidence="1">
    <location>
        <begin position="20"/>
        <end position="98"/>
    </location>
</feature>
<evidence type="ECO:0000313" key="2">
    <source>
        <dbReference type="EMBL" id="KAG8550567.1"/>
    </source>
</evidence>